<evidence type="ECO:0000313" key="2">
    <source>
        <dbReference type="Proteomes" id="UP000294355"/>
    </source>
</evidence>
<dbReference type="Gene3D" id="3.90.550.20">
    <property type="match status" value="1"/>
</dbReference>
<name>A0A446ZG07_ACICA</name>
<dbReference type="Proteomes" id="UP000294355">
    <property type="component" value="Chromosome"/>
</dbReference>
<dbReference type="GO" id="GO:0051999">
    <property type="term" value="P:mannosyl-inositol phosphorylceramide biosynthetic process"/>
    <property type="evidence" value="ECO:0007669"/>
    <property type="project" value="TreeGrafter"/>
</dbReference>
<accession>A0A446ZG07</accession>
<keyword evidence="1" id="KW-0328">Glycosyltransferase</keyword>
<gene>
    <name evidence="1" type="ORF">AC2117_00566</name>
</gene>
<sequence length="307" mass="36512">MGLRKSTRKIFRYLLFNLRFYKDIRFKNIDSENFADPIILNPLANSQIIIPKIIWMYWDSEIPELVKRCFNQVRQLNPEYQVYILNSENISEFCDFDFSAYKNLTPQQKSDLLRFYLLYYYGGIWLDASIITYTNLEWITDVCKNNKTSAFAYYRAANTTVKEYPVIENWLLASEKGNIFFKKWLDELSYALKLGVKNYISEIRNTKPNYCEYFQNIGLLEYLIAYVACQKVLREMPTSISLINCDKNAFLYQNIDLKCNIYFIEALVLKHRPDQMPFLIKLIGSDRALLIPYVLKNKFKNNSFLDF</sequence>
<organism evidence="1 2">
    <name type="scientific">Acinetobacter calcoaceticus</name>
    <dbReference type="NCBI Taxonomy" id="471"/>
    <lineage>
        <taxon>Bacteria</taxon>
        <taxon>Pseudomonadati</taxon>
        <taxon>Pseudomonadota</taxon>
        <taxon>Gammaproteobacteria</taxon>
        <taxon>Moraxellales</taxon>
        <taxon>Moraxellaceae</taxon>
        <taxon>Acinetobacter</taxon>
        <taxon>Acinetobacter calcoaceticus/baumannii complex</taxon>
    </lineage>
</organism>
<dbReference type="OrthoDB" id="9802881at2"/>
<reference evidence="1 2" key="1">
    <citation type="submission" date="2018-08" db="EMBL/GenBank/DDBJ databases">
        <authorList>
            <person name="Gonzaga-Molto A."/>
        </authorList>
    </citation>
    <scope>NUCLEOTIDE SEQUENCE [LARGE SCALE GENOMIC DNA]</scope>
    <source>
        <strain evidence="1">Acinetobacter calcoaceticus str. 2117</strain>
    </source>
</reference>
<dbReference type="RefSeq" id="WP_133971783.1">
    <property type="nucleotide sequence ID" value="NZ_CAJHHQ010000007.1"/>
</dbReference>
<proteinExistence type="predicted"/>
<dbReference type="PANTHER" id="PTHR32385">
    <property type="entry name" value="MANNOSYL PHOSPHORYLINOSITOL CERAMIDE SYNTHASE"/>
    <property type="match status" value="1"/>
</dbReference>
<dbReference type="SUPFAM" id="SSF53448">
    <property type="entry name" value="Nucleotide-diphospho-sugar transferases"/>
    <property type="match status" value="1"/>
</dbReference>
<keyword evidence="1" id="KW-0808">Transferase</keyword>
<dbReference type="AlphaFoldDB" id="A0A446ZG07"/>
<dbReference type="InterPro" id="IPR029044">
    <property type="entry name" value="Nucleotide-diphossugar_trans"/>
</dbReference>
<evidence type="ECO:0000313" key="1">
    <source>
        <dbReference type="EMBL" id="VAX43413.1"/>
    </source>
</evidence>
<dbReference type="InterPro" id="IPR008441">
    <property type="entry name" value="AfumC-like_glycosyl_Trfase"/>
</dbReference>
<dbReference type="PANTHER" id="PTHR32385:SF15">
    <property type="entry name" value="INOSITOL PHOSPHOCERAMIDE MANNOSYLTRANSFERASE 1"/>
    <property type="match status" value="1"/>
</dbReference>
<dbReference type="EMBL" id="LS999521">
    <property type="protein sequence ID" value="VAX43413.1"/>
    <property type="molecule type" value="Genomic_DNA"/>
</dbReference>
<dbReference type="Pfam" id="PF05704">
    <property type="entry name" value="Caps_synth"/>
    <property type="match status" value="1"/>
</dbReference>
<dbReference type="InterPro" id="IPR051706">
    <property type="entry name" value="Glycosyltransferase_domain"/>
</dbReference>
<dbReference type="GO" id="GO:0000030">
    <property type="term" value="F:mannosyltransferase activity"/>
    <property type="evidence" value="ECO:0007669"/>
    <property type="project" value="TreeGrafter"/>
</dbReference>
<protein>
    <submittedName>
        <fullName evidence="1">Mannosyltransferase OCH1</fullName>
    </submittedName>
</protein>
<dbReference type="GO" id="GO:0016020">
    <property type="term" value="C:membrane"/>
    <property type="evidence" value="ECO:0007669"/>
    <property type="project" value="GOC"/>
</dbReference>